<dbReference type="InterPro" id="IPR037099">
    <property type="entry name" value="Fum_R/Succ_DH_flav-like_C_sf"/>
</dbReference>
<dbReference type="InterPro" id="IPR003953">
    <property type="entry name" value="FAD-dep_OxRdtase_2_FAD-bd"/>
</dbReference>
<dbReference type="GO" id="GO:0016491">
    <property type="term" value="F:oxidoreductase activity"/>
    <property type="evidence" value="ECO:0007669"/>
    <property type="project" value="UniProtKB-KW"/>
</dbReference>
<evidence type="ECO:0000259" key="4">
    <source>
        <dbReference type="Pfam" id="PF00890"/>
    </source>
</evidence>
<dbReference type="SUPFAM" id="SSF51905">
    <property type="entry name" value="FAD/NAD(P)-binding domain"/>
    <property type="match status" value="1"/>
</dbReference>
<dbReference type="InterPro" id="IPR030664">
    <property type="entry name" value="SdhA/FrdA/AprA"/>
</dbReference>
<dbReference type="PANTHER" id="PTHR11632:SF51">
    <property type="entry name" value="SUCCINATE DEHYDROGENASE [UBIQUINONE] FLAVOPROTEIN SUBUNIT, MITOCHONDRIAL"/>
    <property type="match status" value="1"/>
</dbReference>
<gene>
    <name evidence="6" type="ORF">CYJ73_21845</name>
</gene>
<dbReference type="Proteomes" id="UP000234662">
    <property type="component" value="Unassembled WGS sequence"/>
</dbReference>
<organism evidence="6 7">
    <name type="scientific">Gordonia terrae</name>
    <dbReference type="NCBI Taxonomy" id="2055"/>
    <lineage>
        <taxon>Bacteria</taxon>
        <taxon>Bacillati</taxon>
        <taxon>Actinomycetota</taxon>
        <taxon>Actinomycetes</taxon>
        <taxon>Mycobacteriales</taxon>
        <taxon>Gordoniaceae</taxon>
        <taxon>Gordonia</taxon>
    </lineage>
</organism>
<dbReference type="InterPro" id="IPR015939">
    <property type="entry name" value="Fum_Rdtase/Succ_DH_flav-like_C"/>
</dbReference>
<evidence type="ECO:0000313" key="6">
    <source>
        <dbReference type="EMBL" id="PKZ63416.1"/>
    </source>
</evidence>
<feature type="region of interest" description="Disordered" evidence="3">
    <location>
        <begin position="493"/>
        <end position="512"/>
    </location>
</feature>
<dbReference type="SUPFAM" id="SSF46977">
    <property type="entry name" value="Succinate dehydrogenase/fumarate reductase flavoprotein C-terminal domain"/>
    <property type="match status" value="1"/>
</dbReference>
<reference evidence="6 7" key="1">
    <citation type="submission" date="2017-12" db="EMBL/GenBank/DDBJ databases">
        <title>Phylogenetic diversity of female urinary microbiome.</title>
        <authorList>
            <person name="Thomas-White K."/>
            <person name="Wolfe A.J."/>
        </authorList>
    </citation>
    <scope>NUCLEOTIDE SEQUENCE [LARGE SCALE GENOMIC DNA]</scope>
    <source>
        <strain evidence="6 7">UMB0777</strain>
    </source>
</reference>
<dbReference type="PANTHER" id="PTHR11632">
    <property type="entry name" value="SUCCINATE DEHYDROGENASE 2 FLAVOPROTEIN SUBUNIT"/>
    <property type="match status" value="1"/>
</dbReference>
<keyword evidence="2" id="KW-0560">Oxidoreductase</keyword>
<dbReference type="STRING" id="2055.BCM27_19860"/>
<evidence type="ECO:0000256" key="3">
    <source>
        <dbReference type="SAM" id="MobiDB-lite"/>
    </source>
</evidence>
<dbReference type="RefSeq" id="WP_101822299.1">
    <property type="nucleotide sequence ID" value="NZ_PKJC01000025.1"/>
</dbReference>
<feature type="domain" description="FAD-dependent oxidoreductase 2 FAD-binding" evidence="4">
    <location>
        <begin position="10"/>
        <end position="219"/>
    </location>
</feature>
<evidence type="ECO:0000313" key="7">
    <source>
        <dbReference type="Proteomes" id="UP000234662"/>
    </source>
</evidence>
<dbReference type="PRINTS" id="PR00411">
    <property type="entry name" value="PNDRDTASEI"/>
</dbReference>
<dbReference type="Gene3D" id="3.50.50.60">
    <property type="entry name" value="FAD/NAD(P)-binding domain"/>
    <property type="match status" value="1"/>
</dbReference>
<feature type="domain" description="Fumarate reductase/succinate dehydrogenase flavoprotein-like C-terminal" evidence="5">
    <location>
        <begin position="435"/>
        <end position="506"/>
    </location>
</feature>
<protein>
    <submittedName>
        <fullName evidence="6">Pyridine nucleotide-disulfide oxidoreductase</fullName>
    </submittedName>
</protein>
<dbReference type="Gene3D" id="1.20.58.100">
    <property type="entry name" value="Fumarate reductase/succinate dehydrogenase flavoprotein-like, C-terminal domain"/>
    <property type="match status" value="1"/>
</dbReference>
<dbReference type="PRINTS" id="PR00368">
    <property type="entry name" value="FADPNR"/>
</dbReference>
<keyword evidence="1" id="KW-0285">Flavoprotein</keyword>
<dbReference type="AlphaFoldDB" id="A0A2I1R2R2"/>
<evidence type="ECO:0000256" key="2">
    <source>
        <dbReference type="ARBA" id="ARBA00023002"/>
    </source>
</evidence>
<dbReference type="EMBL" id="PKJC01000025">
    <property type="protein sequence ID" value="PKZ63416.1"/>
    <property type="molecule type" value="Genomic_DNA"/>
</dbReference>
<dbReference type="Pfam" id="PF02910">
    <property type="entry name" value="Succ_DH_flav_C"/>
    <property type="match status" value="1"/>
</dbReference>
<dbReference type="Pfam" id="PF00890">
    <property type="entry name" value="FAD_binding_2"/>
    <property type="match status" value="1"/>
</dbReference>
<accession>A0A2I1R2R2</accession>
<evidence type="ECO:0000256" key="1">
    <source>
        <dbReference type="ARBA" id="ARBA00022630"/>
    </source>
</evidence>
<name>A0A2I1R2R2_9ACTN</name>
<sequence length="546" mass="57774">MSDVLTLSTDVLVIGGGPAATWAAIHARDAGAEVILADKGYCGSSGTTAPAGTGVWYVAPDLEKRSAAKASREALGGYLADHSWMDRVLDKTYANMHRLGTEGRYPFPVDDHTGEPIRTGVQGPEYMRRMRAWVRRRGVRILDHSPVLELLTDSEGAVRGAAGHQRQTGRDFRVSAGAVVVATGGCAFLSKALGSNVDTGDGALMAAEVGASFSGMEFANAYAIVPKGSTVTKTAYYGYATFFHADGRIVEGAGSTKGRSVIARTLLQERVYAQLDRADERVAAQMRLGQPNFFLQFDRRGINPFTDRFEVDLLAEGTVRGTGGIDIVDDECWTGVPGLYAAGDAATRERICGGFTGGGSHNSAWAMSSGSFAGSAAARAARENGGAIPLDRLTGTGTVGLVTAGPAAARRGITPDEVVTAAQRELIPFEKNYLRHGDRMTPALSALDSLWDEVSGDAYRARTPAGRIRAREAAAITAVGRWIYRSALARTESRGMSKRSDHPELDPALGDHVRTGGLTDVWVATPGSTARRPDHPAPRLAVGVPA</sequence>
<feature type="region of interest" description="Disordered" evidence="3">
    <location>
        <begin position="524"/>
        <end position="546"/>
    </location>
</feature>
<dbReference type="InterPro" id="IPR036188">
    <property type="entry name" value="FAD/NAD-bd_sf"/>
</dbReference>
<comment type="caution">
    <text evidence="6">The sequence shown here is derived from an EMBL/GenBank/DDBJ whole genome shotgun (WGS) entry which is preliminary data.</text>
</comment>
<proteinExistence type="predicted"/>
<evidence type="ECO:0000259" key="5">
    <source>
        <dbReference type="Pfam" id="PF02910"/>
    </source>
</evidence>